<dbReference type="STRING" id="993689.GCA_002077135_02180"/>
<evidence type="ECO:0000259" key="8">
    <source>
        <dbReference type="Pfam" id="PF01521"/>
    </source>
</evidence>
<dbReference type="InterPro" id="IPR017726">
    <property type="entry name" value="Fe/S_biogenesis_protein_NfuA"/>
</dbReference>
<comment type="function">
    <text evidence="5">Involved in iron-sulfur cluster biogenesis. Binds a 4Fe-4S cluster, can transfer this cluster to apoproteins, and thereby intervenes in the maturation of Fe/S proteins. Could also act as a scaffold/chaperone for damaged Fe/S proteins.</text>
</comment>
<accession>A0A4S3KSB2</accession>
<keyword evidence="4 5" id="KW-0411">Iron-sulfur</keyword>
<protein>
    <recommendedName>
        <fullName evidence="5">Fe/S biogenesis protein NfuA</fullName>
    </recommendedName>
</protein>
<dbReference type="EMBL" id="MWQO01000005">
    <property type="protein sequence ID" value="THD11930.1"/>
    <property type="molecule type" value="Genomic_DNA"/>
</dbReference>
<dbReference type="OrthoDB" id="9785450at2"/>
<dbReference type="GO" id="GO:0051539">
    <property type="term" value="F:4 iron, 4 sulfur cluster binding"/>
    <property type="evidence" value="ECO:0007669"/>
    <property type="project" value="UniProtKB-UniRule"/>
</dbReference>
<name>A0A4S3KSB2_9GAMM</name>
<dbReference type="Pfam" id="PF01106">
    <property type="entry name" value="NifU"/>
    <property type="match status" value="1"/>
</dbReference>
<evidence type="ECO:0000256" key="5">
    <source>
        <dbReference type="HAMAP-Rule" id="MF_01637"/>
    </source>
</evidence>
<keyword evidence="1 5" id="KW-0004">4Fe-4S</keyword>
<evidence type="ECO:0000256" key="1">
    <source>
        <dbReference type="ARBA" id="ARBA00022485"/>
    </source>
</evidence>
<dbReference type="InterPro" id="IPR034904">
    <property type="entry name" value="FSCA_dom_sf"/>
</dbReference>
<dbReference type="SUPFAM" id="SSF89360">
    <property type="entry name" value="HesB-like domain"/>
    <property type="match status" value="1"/>
</dbReference>
<gene>
    <name evidence="5" type="primary">nfuA</name>
    <name evidence="9" type="ORF">B1806_01340</name>
</gene>
<proteinExistence type="inferred from homology"/>
<dbReference type="InterPro" id="IPR035903">
    <property type="entry name" value="HesB-like_dom_sf"/>
</dbReference>
<evidence type="ECO:0000256" key="2">
    <source>
        <dbReference type="ARBA" id="ARBA00022723"/>
    </source>
</evidence>
<keyword evidence="2 5" id="KW-0479">Metal-binding</keyword>
<dbReference type="InterPro" id="IPR000361">
    <property type="entry name" value="ATAP_core_dom"/>
</dbReference>
<evidence type="ECO:0000256" key="3">
    <source>
        <dbReference type="ARBA" id="ARBA00023004"/>
    </source>
</evidence>
<comment type="similarity">
    <text evidence="5">Belongs to the NfuA family.</text>
</comment>
<dbReference type="AlphaFoldDB" id="A0A4S3KSB2"/>
<dbReference type="Pfam" id="PF01521">
    <property type="entry name" value="Fe-S_biosyn"/>
    <property type="match status" value="1"/>
</dbReference>
<keyword evidence="3 5" id="KW-0408">Iron</keyword>
<feature type="binding site" evidence="5">
    <location>
        <position position="150"/>
    </location>
    <ligand>
        <name>[4Fe-4S] cluster</name>
        <dbReference type="ChEBI" id="CHEBI:49883"/>
    </ligand>
</feature>
<evidence type="ECO:0000256" key="6">
    <source>
        <dbReference type="SAM" id="MobiDB-lite"/>
    </source>
</evidence>
<dbReference type="HAMAP" id="MF_01637">
    <property type="entry name" value="Fe_S_biogen_NfuA"/>
    <property type="match status" value="1"/>
</dbReference>
<dbReference type="Proteomes" id="UP000307749">
    <property type="component" value="Unassembled WGS sequence"/>
</dbReference>
<evidence type="ECO:0000259" key="7">
    <source>
        <dbReference type="Pfam" id="PF01106"/>
    </source>
</evidence>
<feature type="binding site" evidence="5">
    <location>
        <position position="153"/>
    </location>
    <ligand>
        <name>[4Fe-4S] cluster</name>
        <dbReference type="ChEBI" id="CHEBI:49883"/>
    </ligand>
</feature>
<dbReference type="GO" id="GO:0051604">
    <property type="term" value="P:protein maturation"/>
    <property type="evidence" value="ECO:0007669"/>
    <property type="project" value="UniProtKB-UniRule"/>
</dbReference>
<reference evidence="9 10" key="1">
    <citation type="submission" date="2017-02" db="EMBL/GenBank/DDBJ databases">
        <title>Whole genome sequencing of Metallibacterium scheffleri DSM 24874 (T).</title>
        <authorList>
            <person name="Kumar S."/>
            <person name="Patil P."/>
            <person name="Patil P.B."/>
        </authorList>
    </citation>
    <scope>NUCLEOTIDE SEQUENCE [LARGE SCALE GENOMIC DNA]</scope>
    <source>
        <strain evidence="9 10">DSM 24874</strain>
    </source>
</reference>
<dbReference type="GO" id="GO:0016226">
    <property type="term" value="P:iron-sulfur cluster assembly"/>
    <property type="evidence" value="ECO:0007669"/>
    <property type="project" value="UniProtKB-UniRule"/>
</dbReference>
<comment type="caution">
    <text evidence="9">The sequence shown here is derived from an EMBL/GenBank/DDBJ whole genome shotgun (WGS) entry which is preliminary data.</text>
</comment>
<feature type="region of interest" description="Disordered" evidence="6">
    <location>
        <begin position="180"/>
        <end position="203"/>
    </location>
</feature>
<evidence type="ECO:0000313" key="9">
    <source>
        <dbReference type="EMBL" id="THD11930.1"/>
    </source>
</evidence>
<dbReference type="RefSeq" id="WP_081127633.1">
    <property type="nucleotide sequence ID" value="NZ_DAHXOC010000003.1"/>
</dbReference>
<dbReference type="InterPro" id="IPR001075">
    <property type="entry name" value="NIF_FeS_clus_asmbl_NifU_C"/>
</dbReference>
<comment type="subunit">
    <text evidence="5">Homodimer.</text>
</comment>
<feature type="domain" description="Core" evidence="8">
    <location>
        <begin position="2"/>
        <end position="99"/>
    </location>
</feature>
<dbReference type="PANTHER" id="PTHR11178">
    <property type="entry name" value="IRON-SULFUR CLUSTER SCAFFOLD PROTEIN NFU-RELATED"/>
    <property type="match status" value="1"/>
</dbReference>
<organism evidence="9 10">
    <name type="scientific">Metallibacterium scheffleri</name>
    <dbReference type="NCBI Taxonomy" id="993689"/>
    <lineage>
        <taxon>Bacteria</taxon>
        <taxon>Pseudomonadati</taxon>
        <taxon>Pseudomonadota</taxon>
        <taxon>Gammaproteobacteria</taxon>
        <taxon>Lysobacterales</taxon>
        <taxon>Rhodanobacteraceae</taxon>
        <taxon>Metallibacterium</taxon>
    </lineage>
</organism>
<dbReference type="Gene3D" id="3.30.300.130">
    <property type="entry name" value="Fe-S cluster assembly (FSCA)"/>
    <property type="match status" value="1"/>
</dbReference>
<dbReference type="PANTHER" id="PTHR11178:SF51">
    <property type="entry name" value="FE_S BIOGENESIS PROTEIN NFUA"/>
    <property type="match status" value="1"/>
</dbReference>
<dbReference type="Gene3D" id="2.60.300.12">
    <property type="entry name" value="HesB-like domain"/>
    <property type="match status" value="1"/>
</dbReference>
<keyword evidence="10" id="KW-1185">Reference proteome</keyword>
<evidence type="ECO:0000256" key="4">
    <source>
        <dbReference type="ARBA" id="ARBA00023014"/>
    </source>
</evidence>
<evidence type="ECO:0000313" key="10">
    <source>
        <dbReference type="Proteomes" id="UP000307749"/>
    </source>
</evidence>
<sequence length="203" mass="21845">MIDISERAQIYFRKLLAEQGGPGWGIRLRARDGGTLKGDCELSFCEPAEITGDEWVLQCEGFNVFVDGASVPWLDGAVLDYLPTGTGQALSVRAPRLRGETDAAQASLAQRVKRVIEDLINPQLAQHSGRVSLLEVGSDGSVVLAFGGGCQGCGQVDLTLRDGIERTLREQVPEITAVRDATEHAKGENPYYAAHAHGESALR</sequence>
<feature type="domain" description="NIF system FeS cluster assembly NifU C-terminal" evidence="7">
    <location>
        <begin position="112"/>
        <end position="178"/>
    </location>
</feature>
<dbReference type="SUPFAM" id="SSF117916">
    <property type="entry name" value="Fe-S cluster assembly (FSCA) domain-like"/>
    <property type="match status" value="1"/>
</dbReference>
<comment type="cofactor">
    <cofactor evidence="5">
        <name>[4Fe-4S] cluster</name>
        <dbReference type="ChEBI" id="CHEBI:49883"/>
    </cofactor>
    <text evidence="5">Binds 1 [4Fe-4S] cluster per subunit. The cluster is presumably bound at the interface of two monomers.</text>
</comment>
<dbReference type="GO" id="GO:0005506">
    <property type="term" value="F:iron ion binding"/>
    <property type="evidence" value="ECO:0007669"/>
    <property type="project" value="InterPro"/>
</dbReference>